<evidence type="ECO:0000313" key="3">
    <source>
        <dbReference type="Proteomes" id="UP000076744"/>
    </source>
</evidence>
<dbReference type="STRING" id="1081104.A0A168BVM4"/>
<proteinExistence type="predicted"/>
<dbReference type="AlphaFoldDB" id="A0A168BVM4"/>
<dbReference type="Gene3D" id="3.30.200.20">
    <property type="entry name" value="Phosphorylase Kinase, domain 1"/>
    <property type="match status" value="1"/>
</dbReference>
<comment type="caution">
    <text evidence="2">The sequence shown here is derived from an EMBL/GenBank/DDBJ whole genome shotgun (WGS) entry which is preliminary data.</text>
</comment>
<name>A0A168BVM4_CORFA</name>
<dbReference type="Pfam" id="PF01636">
    <property type="entry name" value="APH"/>
    <property type="match status" value="1"/>
</dbReference>
<dbReference type="GeneID" id="30018867"/>
<gene>
    <name evidence="2" type="ORF">ISF_02575</name>
</gene>
<dbReference type="Proteomes" id="UP000076744">
    <property type="component" value="Unassembled WGS sequence"/>
</dbReference>
<dbReference type="SUPFAM" id="SSF56112">
    <property type="entry name" value="Protein kinase-like (PK-like)"/>
    <property type="match status" value="1"/>
</dbReference>
<dbReference type="OrthoDB" id="10003767at2759"/>
<reference evidence="2 3" key="1">
    <citation type="journal article" date="2016" name="Genome Biol. Evol.">
        <title>Divergent and convergent evolution of fungal pathogenicity.</title>
        <authorList>
            <person name="Shang Y."/>
            <person name="Xiao G."/>
            <person name="Zheng P."/>
            <person name="Cen K."/>
            <person name="Zhan S."/>
            <person name="Wang C."/>
        </authorList>
    </citation>
    <scope>NUCLEOTIDE SEQUENCE [LARGE SCALE GENOMIC DNA]</scope>
    <source>
        <strain evidence="2 3">ARSEF 2679</strain>
    </source>
</reference>
<sequence>MSTEETPRTIGSDAWLGAGNYEPGSAWNTRATDFFKVVKWGAVAAIASRLRGGISCSFADKFAIGNFNIVRRLDFDDGVSWVARVRLPPIIDGVADRGALPVSQAIEMEAASIKFLRLKTSIPIPEVHAYDSSPDNEVGSPFILMDYIHGTVASELRELQGSAYGLFGTPEQDRKFRDQMARIQAIVASLQFPKIGCLYYNKDKDDFFIGKDLETGQGPWSSSTDYYDALTSYLLKSVSEDYLRESTSFMLPSILNYLLRIQGEEQDGPFRLTNRDFGAHNILVNGDFDIVGVIDFDGVMAAPLEVVAQYPDSSFLDVEPPGVVETRPLALERIASTLPKLESFKEMLAKWEGAEAGEVKVADRLGSTSACAYQEKSFNRHYTMENVKEQVNQLKYNVGCKKCGAKVKNGMKCGKCGAQN</sequence>
<keyword evidence="3" id="KW-1185">Reference proteome</keyword>
<dbReference type="PANTHER" id="PTHR21310">
    <property type="entry name" value="AMINOGLYCOSIDE PHOSPHOTRANSFERASE-RELATED-RELATED"/>
    <property type="match status" value="1"/>
</dbReference>
<feature type="domain" description="Aminoglycoside phosphotransferase" evidence="1">
    <location>
        <begin position="102"/>
        <end position="303"/>
    </location>
</feature>
<keyword evidence="2" id="KW-0418">Kinase</keyword>
<dbReference type="RefSeq" id="XP_018706888.1">
    <property type="nucleotide sequence ID" value="XM_018846181.1"/>
</dbReference>
<evidence type="ECO:0000313" key="2">
    <source>
        <dbReference type="EMBL" id="OAA70601.1"/>
    </source>
</evidence>
<dbReference type="PANTHER" id="PTHR21310:SF15">
    <property type="entry name" value="AMINOGLYCOSIDE PHOSPHOTRANSFERASE DOMAIN-CONTAINING PROTEIN"/>
    <property type="match status" value="1"/>
</dbReference>
<dbReference type="GO" id="GO:0016301">
    <property type="term" value="F:kinase activity"/>
    <property type="evidence" value="ECO:0007669"/>
    <property type="project" value="UniProtKB-KW"/>
</dbReference>
<dbReference type="InterPro" id="IPR051678">
    <property type="entry name" value="AGP_Transferase"/>
</dbReference>
<keyword evidence="2" id="KW-0808">Transferase</keyword>
<protein>
    <submittedName>
        <fullName evidence="2">Protein kinase-like domain protein</fullName>
    </submittedName>
</protein>
<evidence type="ECO:0000259" key="1">
    <source>
        <dbReference type="Pfam" id="PF01636"/>
    </source>
</evidence>
<dbReference type="EMBL" id="AZHB01000004">
    <property type="protein sequence ID" value="OAA70601.1"/>
    <property type="molecule type" value="Genomic_DNA"/>
</dbReference>
<dbReference type="InterPro" id="IPR002575">
    <property type="entry name" value="Aminoglycoside_PTrfase"/>
</dbReference>
<accession>A0A168BVM4</accession>
<dbReference type="InterPro" id="IPR011009">
    <property type="entry name" value="Kinase-like_dom_sf"/>
</dbReference>
<organism evidence="2 3">
    <name type="scientific">Cordyceps fumosorosea (strain ARSEF 2679)</name>
    <name type="common">Isaria fumosorosea</name>
    <dbReference type="NCBI Taxonomy" id="1081104"/>
    <lineage>
        <taxon>Eukaryota</taxon>
        <taxon>Fungi</taxon>
        <taxon>Dikarya</taxon>
        <taxon>Ascomycota</taxon>
        <taxon>Pezizomycotina</taxon>
        <taxon>Sordariomycetes</taxon>
        <taxon>Hypocreomycetidae</taxon>
        <taxon>Hypocreales</taxon>
        <taxon>Cordycipitaceae</taxon>
        <taxon>Cordyceps</taxon>
    </lineage>
</organism>